<dbReference type="Proteomes" id="UP001172386">
    <property type="component" value="Unassembled WGS sequence"/>
</dbReference>
<evidence type="ECO:0000313" key="2">
    <source>
        <dbReference type="Proteomes" id="UP001172386"/>
    </source>
</evidence>
<proteinExistence type="predicted"/>
<reference evidence="1" key="1">
    <citation type="submission" date="2022-10" db="EMBL/GenBank/DDBJ databases">
        <title>Culturing micro-colonial fungi from biological soil crusts in the Mojave desert and describing Neophaeococcomyces mojavensis, and introducing the new genera and species Taxawa tesnikishii.</title>
        <authorList>
            <person name="Kurbessoian T."/>
            <person name="Stajich J.E."/>
        </authorList>
    </citation>
    <scope>NUCLEOTIDE SEQUENCE</scope>
    <source>
        <strain evidence="1">JES_112</strain>
    </source>
</reference>
<dbReference type="EMBL" id="JAPDRQ010000045">
    <property type="protein sequence ID" value="KAJ9658981.1"/>
    <property type="molecule type" value="Genomic_DNA"/>
</dbReference>
<gene>
    <name evidence="1" type="primary">RMS1</name>
    <name evidence="1" type="ORF">H2198_003410</name>
</gene>
<name>A0ACC3ABI0_9EURO</name>
<protein>
    <submittedName>
        <fullName evidence="1">Ribosomal lysine N-methyltransferase 4</fullName>
    </submittedName>
</protein>
<comment type="caution">
    <text evidence="1">The sequence shown here is derived from an EMBL/GenBank/DDBJ whole genome shotgun (WGS) entry which is preliminary data.</text>
</comment>
<evidence type="ECO:0000313" key="1">
    <source>
        <dbReference type="EMBL" id="KAJ9658981.1"/>
    </source>
</evidence>
<accession>A0ACC3ABI0</accession>
<sequence>MAEQNREFEAKSSSFLTWFSSLPGTAFHSSLRVTDLRQRHAGRGIIATTDIPAETELFTIPRSAIISVATSDLAQKLPELFDQPASHTSNASGRSDEGESDDNALDIPSPWLNLIFVLLYEYLHYDTSKWKPYLEILPTRPSEFNTLMFWDSSELQELQASHITSRIGRSTADIIFRRRVIPIIREHANIFYPTTTSTRLSDEELLNLAHSMGSLIMSYAFELQPDDDEENEDDEDNDDAQDGWKEDKAKEGTMGMIPMADILNADAEFNAHLSHGDSALTMTSLGIKAGNEVLNYYGPLSNGELIRRYGYSSQNHARYDIVELPWLLVKSCILRTLSKQAGPTETQLRGLIQKVEDENDLTNESFVLEREADGPDDTGHCTSPAVFRNPPEELVDIIVIEIICKASSKKIGPSEQKKRFLPVFLEILRARLAQYATSIAEDEKLIPQATGRLKMAIDVRYGEKKLIQEAIDWTEGKLRALTVETITNDAREGPPQKKQKKAK</sequence>
<keyword evidence="2" id="KW-1185">Reference proteome</keyword>
<organism evidence="1 2">
    <name type="scientific">Neophaeococcomyces mojaviensis</name>
    <dbReference type="NCBI Taxonomy" id="3383035"/>
    <lineage>
        <taxon>Eukaryota</taxon>
        <taxon>Fungi</taxon>
        <taxon>Dikarya</taxon>
        <taxon>Ascomycota</taxon>
        <taxon>Pezizomycotina</taxon>
        <taxon>Eurotiomycetes</taxon>
        <taxon>Chaetothyriomycetidae</taxon>
        <taxon>Chaetothyriales</taxon>
        <taxon>Chaetothyriales incertae sedis</taxon>
        <taxon>Neophaeococcomyces</taxon>
    </lineage>
</organism>